<dbReference type="EMBL" id="WNTK01074066">
    <property type="protein sequence ID" value="KAG9460396.1"/>
    <property type="molecule type" value="Genomic_DNA"/>
</dbReference>
<protein>
    <submittedName>
        <fullName evidence="2">Uncharacterized protein</fullName>
    </submittedName>
</protein>
<keyword evidence="1" id="KW-0812">Transmembrane</keyword>
<keyword evidence="1" id="KW-1133">Transmembrane helix</keyword>
<name>A0A8J6B462_ELECQ</name>
<organism evidence="2 3">
    <name type="scientific">Eleutherodactylus coqui</name>
    <name type="common">Puerto Rican coqui</name>
    <dbReference type="NCBI Taxonomy" id="57060"/>
    <lineage>
        <taxon>Eukaryota</taxon>
        <taxon>Metazoa</taxon>
        <taxon>Chordata</taxon>
        <taxon>Craniata</taxon>
        <taxon>Vertebrata</taxon>
        <taxon>Euteleostomi</taxon>
        <taxon>Amphibia</taxon>
        <taxon>Batrachia</taxon>
        <taxon>Anura</taxon>
        <taxon>Neobatrachia</taxon>
        <taxon>Hyloidea</taxon>
        <taxon>Eleutherodactylidae</taxon>
        <taxon>Eleutherodactylinae</taxon>
        <taxon>Eleutherodactylus</taxon>
        <taxon>Eleutherodactylus</taxon>
    </lineage>
</organism>
<evidence type="ECO:0000313" key="2">
    <source>
        <dbReference type="EMBL" id="KAG9460396.1"/>
    </source>
</evidence>
<gene>
    <name evidence="2" type="ORF">GDO78_022089</name>
</gene>
<evidence type="ECO:0000313" key="3">
    <source>
        <dbReference type="Proteomes" id="UP000770717"/>
    </source>
</evidence>
<evidence type="ECO:0000256" key="1">
    <source>
        <dbReference type="SAM" id="Phobius"/>
    </source>
</evidence>
<feature type="transmembrane region" description="Helical" evidence="1">
    <location>
        <begin position="30"/>
        <end position="50"/>
    </location>
</feature>
<dbReference type="AlphaFoldDB" id="A0A8J6B462"/>
<dbReference type="Proteomes" id="UP000770717">
    <property type="component" value="Unassembled WGS sequence"/>
</dbReference>
<keyword evidence="1" id="KW-0472">Membrane</keyword>
<reference evidence="2" key="1">
    <citation type="thesis" date="2020" institute="ProQuest LLC" country="789 East Eisenhower Parkway, Ann Arbor, MI, USA">
        <title>Comparative Genomics and Chromosome Evolution.</title>
        <authorList>
            <person name="Mudd A.B."/>
        </authorList>
    </citation>
    <scope>NUCLEOTIDE SEQUENCE</scope>
    <source>
        <strain evidence="2">HN-11 Male</strain>
        <tissue evidence="2">Kidney and liver</tissue>
    </source>
</reference>
<keyword evidence="3" id="KW-1185">Reference proteome</keyword>
<accession>A0A8J6B462</accession>
<comment type="caution">
    <text evidence="2">The sequence shown here is derived from an EMBL/GenBank/DDBJ whole genome shotgun (WGS) entry which is preliminary data.</text>
</comment>
<sequence length="81" mass="10306">MYTVYRSYLCFTEDRLEIFICYSRKLIRSLWAEFVLLINLTYRFLFYLFLWRGEEKYPKPPDCDFVFLFDLPWTELFWIWD</sequence>
<proteinExistence type="predicted"/>